<name>A0AC61Y3U5_9FLAO</name>
<gene>
    <name evidence="1" type="ORF">FVB9532_00400</name>
</gene>
<accession>A0AC61Y3U5</accession>
<dbReference type="Proteomes" id="UP000356253">
    <property type="component" value="Unassembled WGS sequence"/>
</dbReference>
<keyword evidence="2" id="KW-1185">Reference proteome</keyword>
<comment type="caution">
    <text evidence="1">The sequence shown here is derived from an EMBL/GenBank/DDBJ whole genome shotgun (WGS) entry which is preliminary data.</text>
</comment>
<evidence type="ECO:0000313" key="1">
    <source>
        <dbReference type="EMBL" id="VVU99148.1"/>
    </source>
</evidence>
<reference evidence="1" key="1">
    <citation type="submission" date="2019-09" db="EMBL/GenBank/DDBJ databases">
        <authorList>
            <person name="Rodrigo-Torres L."/>
            <person name="Arahal R. D."/>
            <person name="Lucena T."/>
        </authorList>
    </citation>
    <scope>NUCLEOTIDE SEQUENCE</scope>
    <source>
        <strain evidence="1">ISS653</strain>
    </source>
</reference>
<protein>
    <submittedName>
        <fullName evidence="1">Uncharacterized protein</fullName>
    </submittedName>
</protein>
<proteinExistence type="predicted"/>
<evidence type="ECO:0000313" key="2">
    <source>
        <dbReference type="Proteomes" id="UP000356253"/>
    </source>
</evidence>
<dbReference type="EMBL" id="CABVMM010000001">
    <property type="protein sequence ID" value="VVU99148.1"/>
    <property type="molecule type" value="Genomic_DNA"/>
</dbReference>
<organism evidence="1 2">
    <name type="scientific">Mesonia oceanica</name>
    <dbReference type="NCBI Taxonomy" id="2687242"/>
    <lineage>
        <taxon>Bacteria</taxon>
        <taxon>Pseudomonadati</taxon>
        <taxon>Bacteroidota</taxon>
        <taxon>Flavobacteriia</taxon>
        <taxon>Flavobacteriales</taxon>
        <taxon>Flavobacteriaceae</taxon>
        <taxon>Mesonia</taxon>
    </lineage>
</organism>
<sequence length="1858" mass="198030">MKKITLLLFIICGYLSSYGQIGILENFDDGVPAGWSSSFLGSGTQACEGQSIRDNLYSGSTTGNLISPNIEGQSNETELSISFDYKIVDWSAATNPTAAGWGNFTVDYSTDAGATWINVGTVDDSNHVVSAECATMSYTVPATDLPEGSDFQLRFNITWAAGDYYMYYDNLSAMQVAENPPNCDAVLTTPEDGATEVSIQDSTISWSTATGLPSSYVLTVGTTSGGSDMVDGENVGNVTSYDIGDLAYSTTYYVTIVPENNIGAATDCTEYSFTVEDDPAIIVDCSDGTPEILNFCYDGNNEVLEYSFTSSDGSGITINVTEGQVENNYDEFIVLDSDGTELYNGYGASGDLSGLTFMSSGDNLTVQVSSDISVNCGSSSNYTPINIETTCSSCLMPQASFEVVSDCANGPQFMIDVDLTGLGDANDIDISDNQGNSQTVSSTGVYTFGPYTNNTDVEFTVANSQDSSCTLSSEVLTQPYCSDNYLECGIDEPINSVFCYEGYETVELTYTTDDGSNMNLVVNSGMIYTYGGTFDVIDADGTVLYSGYGDEGDLSGITLQSMGDTITVSYTAGFYDCEGYNSSEIDLTVSCSSCLNPQADFAIVEDCINGPQFFIDVDLTSLGSADDVTIEDNQGNSQLVDALGAYNFGPYSNGTLVEVVVTNNQDDSCDVTSGELTQEYCAENYLECASGDPVTTVFCYEGYETVELTYTTDDGSNMNLLVNSGMIYTFGGSFDVLDTNGDVLYSGYGEQGDGDLAGLTVQSTGDTMTVSYTAGFYDCEGFNSSAIDLTVSCSSCINPQVTYEVVSDCTSGTDQFFVDVELEGLGSASEVSINDNQGSAEVTATSPGSFTFGPFPNDTPVVITTENLDDSSCTVISPVQSQNFCPQPPIIVDESTYTVEELITDVLLGTPCATVSNVTWSTGTDFGDVNGISYFDDNDSNFPIESGVLLYSGDVNDVPGPEDGVNSSGGYNWGGDDDLTDLIQSIEGNTTSTSQNATVIEFDFVPFIEEISFDFLFASEEYGTFQCTYSDPFGFFLTGPDGTTTNIAIVPGTNDPIAVTTVRDNAYNASCESVNEQYFGEYYGDLPPAASPIDLIGRTVVMTATANVIPGQEYHIKLAVADRNDTAYNSAVFLAAGSLEIGEPELGDDITVENGNTTCGDDSIVLDTGLPDSDFVTFFWAYTDLDGNVSTVNDDQGNAIDAPSIEVTEEGTYTIQVLYGTSCLPDPVNIEVEFYPSPEVAIEDDMLQICSGGAVAIDATPSNMGELNNVTYEWFLDDAPLSASPTNPVYVASVPGTYEVIVTDDTGGCSVTETVEVELIDFDVNFDGISIGCIEEGEPTSFELTPIIDNVPAEDMGDLTYTWSTNGETTPSIVITEDGEYTVTVNYQGCFETATFNAVFVQSPIIDLGQNQSVCDGGSVLLNATPSNSGDYDTLTYEWTDGDGLEVPGVGNSSTANLPEGEYTVVVTGVYTDANSGDVITCSGTNTVFVEDVTYTVDLGADQFNCDDVASELTAVVSGEDASNATYQWYLGGVAITGETGATYTPVAEGVYTVEVSIEGCVKTDEVSILLDLTPQVDLGGDQVTCSLGDYTIDVTPSNMNSSEVTYIWMLDGTTIAEQGPTVNPSVYGYGTYEVNITSNDDPTGDCSANLTIAFIEANYSVNLTNSGGALITAINYCEEEGEIPTHEITFSAELEGVDASEVSFVWYMGEDEIIGATGPTYTVVYNEMGEFTEEYSVDVMYGDCVEISSVSSVDVSILPYESGCVISQGLSPNGDGMNDCLNLEFLDDRTGIASLKVYNRYGRLVYEMNDYVDSFCGQNSDGDNLTTGTYFYVLELEGNDPVFGNVKKGWIYINQDK</sequence>